<feature type="transmembrane region" description="Helical" evidence="2">
    <location>
        <begin position="101"/>
        <end position="126"/>
    </location>
</feature>
<evidence type="ECO:0000256" key="2">
    <source>
        <dbReference type="SAM" id="Phobius"/>
    </source>
</evidence>
<feature type="compositionally biased region" description="Low complexity" evidence="1">
    <location>
        <begin position="228"/>
        <end position="249"/>
    </location>
</feature>
<dbReference type="Proteomes" id="UP000284706">
    <property type="component" value="Unassembled WGS sequence"/>
</dbReference>
<keyword evidence="4" id="KW-1185">Reference proteome</keyword>
<evidence type="ECO:0000313" key="3">
    <source>
        <dbReference type="EMBL" id="PPQ98010.1"/>
    </source>
</evidence>
<accession>A0A409Y4S1</accession>
<feature type="region of interest" description="Disordered" evidence="1">
    <location>
        <begin position="189"/>
        <end position="257"/>
    </location>
</feature>
<evidence type="ECO:0000256" key="1">
    <source>
        <dbReference type="SAM" id="MobiDB-lite"/>
    </source>
</evidence>
<dbReference type="InParanoid" id="A0A409Y4S1"/>
<name>A0A409Y4S1_9AGAR</name>
<dbReference type="OrthoDB" id="10667471at2759"/>
<feature type="region of interest" description="Disordered" evidence="1">
    <location>
        <begin position="362"/>
        <end position="439"/>
    </location>
</feature>
<protein>
    <submittedName>
        <fullName evidence="3">Uncharacterized protein</fullName>
    </submittedName>
</protein>
<comment type="caution">
    <text evidence="3">The sequence shown here is derived from an EMBL/GenBank/DDBJ whole genome shotgun (WGS) entry which is preliminary data.</text>
</comment>
<dbReference type="EMBL" id="NHYE01001153">
    <property type="protein sequence ID" value="PPQ98010.1"/>
    <property type="molecule type" value="Genomic_DNA"/>
</dbReference>
<proteinExistence type="predicted"/>
<dbReference type="AlphaFoldDB" id="A0A409Y4S1"/>
<keyword evidence="2" id="KW-0812">Transmembrane</keyword>
<organism evidence="3 4">
    <name type="scientific">Gymnopilus dilepis</name>
    <dbReference type="NCBI Taxonomy" id="231916"/>
    <lineage>
        <taxon>Eukaryota</taxon>
        <taxon>Fungi</taxon>
        <taxon>Dikarya</taxon>
        <taxon>Basidiomycota</taxon>
        <taxon>Agaricomycotina</taxon>
        <taxon>Agaricomycetes</taxon>
        <taxon>Agaricomycetidae</taxon>
        <taxon>Agaricales</taxon>
        <taxon>Agaricineae</taxon>
        <taxon>Hymenogastraceae</taxon>
        <taxon>Gymnopilus</taxon>
    </lineage>
</organism>
<sequence length="439" mass="46475">MLLPFKRFARSVSGLGLRDGMQDHSPVYLRGSENPSLAPEKDHLLSTTTSDGDLGVIMAARPAEGAASANLLDSQVLSLSNEIDFDLFRRGTGTGGNGGTVIIALDVVVLVFLLSAASIVFFLEFANQRKQEMREKEGTGMVAIESMNAPNTNISNLESQVPNSAAPSAYSDVIVLSAPNATTPTLEIITNTVTPDRLQSDGPSRGDTDSIRTPITPGDPILPHDDSQSTLPLPTSPTSPRSVSSRPQSESAFMRSSATSPFLSLDPYSSPLGDPIESYALPQMSFSRPNSSRINSRTYSRSNFSTNLSRQPSSSSFFSHGGARSIFAGFAGSPTPYDEPALSDTRSAVLAAQLSRQSSMTTLRSGVGSIRRNGSITSVGMPKNVPEEAGSGEVEKTRDSIRISTLPEVPLDAPAPSPSVLPEIPQAKYDLDDAPLSAV</sequence>
<keyword evidence="2" id="KW-1133">Transmembrane helix</keyword>
<keyword evidence="2" id="KW-0472">Membrane</keyword>
<reference evidence="3 4" key="1">
    <citation type="journal article" date="2018" name="Evol. Lett.">
        <title>Horizontal gene cluster transfer increased hallucinogenic mushroom diversity.</title>
        <authorList>
            <person name="Reynolds H.T."/>
            <person name="Vijayakumar V."/>
            <person name="Gluck-Thaler E."/>
            <person name="Korotkin H.B."/>
            <person name="Matheny P.B."/>
            <person name="Slot J.C."/>
        </authorList>
    </citation>
    <scope>NUCLEOTIDE SEQUENCE [LARGE SCALE GENOMIC DNA]</scope>
    <source>
        <strain evidence="3 4">SRW20</strain>
    </source>
</reference>
<evidence type="ECO:0000313" key="4">
    <source>
        <dbReference type="Proteomes" id="UP000284706"/>
    </source>
</evidence>
<gene>
    <name evidence="3" type="ORF">CVT26_003072</name>
</gene>